<gene>
    <name evidence="2" type="ORF">GCM10022286_13800</name>
</gene>
<comment type="caution">
    <text evidence="2">The sequence shown here is derived from an EMBL/GenBank/DDBJ whole genome shotgun (WGS) entry which is preliminary data.</text>
</comment>
<evidence type="ECO:0008006" key="4">
    <source>
        <dbReference type="Google" id="ProtNLM"/>
    </source>
</evidence>
<dbReference type="Proteomes" id="UP001415169">
    <property type="component" value="Unassembled WGS sequence"/>
</dbReference>
<proteinExistence type="predicted"/>
<keyword evidence="1" id="KW-1133">Transmembrane helix</keyword>
<organism evidence="2 3">
    <name type="scientific">Gryllotalpicola daejeonensis</name>
    <dbReference type="NCBI Taxonomy" id="993087"/>
    <lineage>
        <taxon>Bacteria</taxon>
        <taxon>Bacillati</taxon>
        <taxon>Actinomycetota</taxon>
        <taxon>Actinomycetes</taxon>
        <taxon>Micrococcales</taxon>
        <taxon>Microbacteriaceae</taxon>
        <taxon>Gryllotalpicola</taxon>
    </lineage>
</organism>
<reference evidence="2" key="2">
    <citation type="submission" date="2023-12" db="EMBL/GenBank/DDBJ databases">
        <authorList>
            <person name="Sun Q."/>
            <person name="Inoue M."/>
        </authorList>
    </citation>
    <scope>NUCLEOTIDE SEQUENCE</scope>
    <source>
        <strain evidence="2">JCM 17590</strain>
    </source>
</reference>
<evidence type="ECO:0000313" key="2">
    <source>
        <dbReference type="EMBL" id="GAA4159429.1"/>
    </source>
</evidence>
<evidence type="ECO:0000256" key="1">
    <source>
        <dbReference type="SAM" id="Phobius"/>
    </source>
</evidence>
<name>A0ABP7ZIX7_9MICO</name>
<sequence>MIDWLAFVEVLIASLVGAAVVVSLYALGLRMLAVAGRTPYVPPVAFEEAITVLSPKQVKKEAKQVKKARKRNPYSPAVKRLALIAAYALFSLAGIVVLYGIYLIVPYFH</sequence>
<keyword evidence="1" id="KW-0472">Membrane</keyword>
<keyword evidence="3" id="KW-1185">Reference proteome</keyword>
<dbReference type="RefSeq" id="WP_344791015.1">
    <property type="nucleotide sequence ID" value="NZ_BAABBV010000001.1"/>
</dbReference>
<protein>
    <recommendedName>
        <fullName evidence="4">Peptidase</fullName>
    </recommendedName>
</protein>
<feature type="transmembrane region" description="Helical" evidence="1">
    <location>
        <begin position="6"/>
        <end position="27"/>
    </location>
</feature>
<feature type="transmembrane region" description="Helical" evidence="1">
    <location>
        <begin position="81"/>
        <end position="105"/>
    </location>
</feature>
<evidence type="ECO:0000313" key="3">
    <source>
        <dbReference type="Proteomes" id="UP001415169"/>
    </source>
</evidence>
<accession>A0ABP7ZIX7</accession>
<dbReference type="EMBL" id="BAABBV010000001">
    <property type="protein sequence ID" value="GAA4159429.1"/>
    <property type="molecule type" value="Genomic_DNA"/>
</dbReference>
<keyword evidence="1" id="KW-0812">Transmembrane</keyword>
<reference evidence="2" key="1">
    <citation type="journal article" date="2014" name="Int. J. Syst. Evol. Microbiol.">
        <title>Complete genome of a new Firmicutes species belonging to the dominant human colonic microbiota ('Ruminococcus bicirculans') reveals two chromosomes and a selective capacity to utilize plant glucans.</title>
        <authorList>
            <consortium name="NISC Comparative Sequencing Program"/>
            <person name="Wegmann U."/>
            <person name="Louis P."/>
            <person name="Goesmann A."/>
            <person name="Henrissat B."/>
            <person name="Duncan S.H."/>
            <person name="Flint H.J."/>
        </authorList>
    </citation>
    <scope>NUCLEOTIDE SEQUENCE</scope>
    <source>
        <strain evidence="2">JCM 17590</strain>
    </source>
</reference>